<dbReference type="AlphaFoldDB" id="A0A3A4AP11"/>
<keyword evidence="8" id="KW-0456">Lyase</keyword>
<feature type="binding site" evidence="4">
    <location>
        <position position="139"/>
    </location>
    <ligand>
        <name>substrate</name>
    </ligand>
</feature>
<feature type="binding site" evidence="5">
    <location>
        <position position="139"/>
    </location>
    <ligand>
        <name>Mg(2+)</name>
        <dbReference type="ChEBI" id="CHEBI:18420"/>
    </ligand>
</feature>
<dbReference type="PANTHER" id="PTHR32308">
    <property type="entry name" value="LYASE BETA SUBUNIT, PUTATIVE (AFU_ORTHOLOGUE AFUA_4G13030)-RELATED"/>
    <property type="match status" value="1"/>
</dbReference>
<evidence type="ECO:0000256" key="1">
    <source>
        <dbReference type="ARBA" id="ARBA00001946"/>
    </source>
</evidence>
<protein>
    <submittedName>
        <fullName evidence="8">CoA ester lyase</fullName>
    </submittedName>
</protein>
<comment type="cofactor">
    <cofactor evidence="1">
        <name>Mg(2+)</name>
        <dbReference type="ChEBI" id="CHEBI:18420"/>
    </cofactor>
</comment>
<organism evidence="8 9">
    <name type="scientific">Bailinhaonella thermotolerans</name>
    <dbReference type="NCBI Taxonomy" id="1070861"/>
    <lineage>
        <taxon>Bacteria</taxon>
        <taxon>Bacillati</taxon>
        <taxon>Actinomycetota</taxon>
        <taxon>Actinomycetes</taxon>
        <taxon>Streptosporangiales</taxon>
        <taxon>Streptosporangiaceae</taxon>
        <taxon>Bailinhaonella</taxon>
    </lineage>
</organism>
<evidence type="ECO:0000313" key="9">
    <source>
        <dbReference type="Proteomes" id="UP000265768"/>
    </source>
</evidence>
<feature type="region of interest" description="Disordered" evidence="6">
    <location>
        <begin position="81"/>
        <end position="104"/>
    </location>
</feature>
<name>A0A3A4AP11_9ACTN</name>
<reference evidence="8 9" key="1">
    <citation type="submission" date="2018-09" db="EMBL/GenBank/DDBJ databases">
        <title>YIM 75507 draft genome.</title>
        <authorList>
            <person name="Tang S."/>
            <person name="Feng Y."/>
        </authorList>
    </citation>
    <scope>NUCLEOTIDE SEQUENCE [LARGE SCALE GENOMIC DNA]</scope>
    <source>
        <strain evidence="8 9">YIM 75507</strain>
    </source>
</reference>
<feature type="binding site" evidence="5">
    <location>
        <position position="166"/>
    </location>
    <ligand>
        <name>Mg(2+)</name>
        <dbReference type="ChEBI" id="CHEBI:18420"/>
    </ligand>
</feature>
<dbReference type="InterPro" id="IPR040442">
    <property type="entry name" value="Pyrv_kinase-like_dom_sf"/>
</dbReference>
<dbReference type="EMBL" id="QZEY01000020">
    <property type="protein sequence ID" value="RJL23078.1"/>
    <property type="molecule type" value="Genomic_DNA"/>
</dbReference>
<dbReference type="PIRSF" id="PIRSF015582">
    <property type="entry name" value="Cit_lyase_B"/>
    <property type="match status" value="1"/>
</dbReference>
<evidence type="ECO:0000256" key="5">
    <source>
        <dbReference type="PIRSR" id="PIRSR015582-2"/>
    </source>
</evidence>
<evidence type="ECO:0000256" key="2">
    <source>
        <dbReference type="ARBA" id="ARBA00022723"/>
    </source>
</evidence>
<sequence length="296" mass="30866">MRKALDSAADVVILDLEDAVSPAHKDQARAEVFTLLHRLTAGGVRRAVQVRVNDVRGETGRTDLAVLAACAEAARRAREEAAAGGGAPGEPVEGEAAGGEAGDGGRPWFEVRLPKVESAAQVQEVADRLPGVRLHPLLESAIGIERAYEIASASPAVASIALGEADLSAELGVSDDAGLLYARSRIVVAARAAGLPAPAQSVYPRVRDLDGLRDSCLEGRRLGFLGRTAIHPAQLPVIAEAYRPTPEEIARAREIVEAAARAEETGTGALALPDGRFVDIAIVRAAERTLALAPPT</sequence>
<evidence type="ECO:0000256" key="6">
    <source>
        <dbReference type="SAM" id="MobiDB-lite"/>
    </source>
</evidence>
<dbReference type="Proteomes" id="UP000265768">
    <property type="component" value="Unassembled WGS sequence"/>
</dbReference>
<dbReference type="PANTHER" id="PTHR32308:SF10">
    <property type="entry name" value="CITRATE LYASE SUBUNIT BETA"/>
    <property type="match status" value="1"/>
</dbReference>
<evidence type="ECO:0000256" key="3">
    <source>
        <dbReference type="ARBA" id="ARBA00022842"/>
    </source>
</evidence>
<dbReference type="InterPro" id="IPR011206">
    <property type="entry name" value="Citrate_lyase_beta/mcl1/mcl2"/>
</dbReference>
<feature type="domain" description="HpcH/HpaI aldolase/citrate lyase" evidence="7">
    <location>
        <begin position="111"/>
        <end position="232"/>
    </location>
</feature>
<accession>A0A3A4AP11</accession>
<gene>
    <name evidence="8" type="ORF">D5H75_33825</name>
</gene>
<dbReference type="GO" id="GO:0000287">
    <property type="term" value="F:magnesium ion binding"/>
    <property type="evidence" value="ECO:0007669"/>
    <property type="project" value="TreeGrafter"/>
</dbReference>
<dbReference type="Gene3D" id="3.20.20.60">
    <property type="entry name" value="Phosphoenolpyruvate-binding domains"/>
    <property type="match status" value="1"/>
</dbReference>
<dbReference type="SUPFAM" id="SSF51621">
    <property type="entry name" value="Phosphoenolpyruvate/pyruvate domain"/>
    <property type="match status" value="1"/>
</dbReference>
<feature type="domain" description="HpcH/HpaI aldolase/citrate lyase" evidence="7">
    <location>
        <begin position="2"/>
        <end position="71"/>
    </location>
</feature>
<keyword evidence="2 5" id="KW-0479">Metal-binding</keyword>
<proteinExistence type="predicted"/>
<feature type="binding site" evidence="4">
    <location>
        <position position="51"/>
    </location>
    <ligand>
        <name>substrate</name>
    </ligand>
</feature>
<keyword evidence="9" id="KW-1185">Reference proteome</keyword>
<dbReference type="GO" id="GO:0016829">
    <property type="term" value="F:lyase activity"/>
    <property type="evidence" value="ECO:0007669"/>
    <property type="project" value="UniProtKB-KW"/>
</dbReference>
<evidence type="ECO:0000313" key="8">
    <source>
        <dbReference type="EMBL" id="RJL23078.1"/>
    </source>
</evidence>
<dbReference type="InterPro" id="IPR005000">
    <property type="entry name" value="Aldolase/citrate-lyase_domain"/>
</dbReference>
<evidence type="ECO:0000259" key="7">
    <source>
        <dbReference type="Pfam" id="PF03328"/>
    </source>
</evidence>
<keyword evidence="3 5" id="KW-0460">Magnesium</keyword>
<dbReference type="Pfam" id="PF03328">
    <property type="entry name" value="HpcH_HpaI"/>
    <property type="match status" value="2"/>
</dbReference>
<comment type="caution">
    <text evidence="8">The sequence shown here is derived from an EMBL/GenBank/DDBJ whole genome shotgun (WGS) entry which is preliminary data.</text>
</comment>
<evidence type="ECO:0000256" key="4">
    <source>
        <dbReference type="PIRSR" id="PIRSR015582-1"/>
    </source>
</evidence>
<dbReference type="GO" id="GO:0006107">
    <property type="term" value="P:oxaloacetate metabolic process"/>
    <property type="evidence" value="ECO:0007669"/>
    <property type="project" value="TreeGrafter"/>
</dbReference>
<dbReference type="OrthoDB" id="4322898at2"/>
<dbReference type="InterPro" id="IPR015813">
    <property type="entry name" value="Pyrv/PenolPyrv_kinase-like_dom"/>
</dbReference>